<evidence type="ECO:0000313" key="4">
    <source>
        <dbReference type="Proteomes" id="UP000021369"/>
    </source>
</evidence>
<evidence type="ECO:0000259" key="2">
    <source>
        <dbReference type="Pfam" id="PF01882"/>
    </source>
</evidence>
<protein>
    <recommendedName>
        <fullName evidence="2">DUF58 domain-containing protein</fullName>
    </recommendedName>
</protein>
<dbReference type="EMBL" id="JEOB01000004">
    <property type="protein sequence ID" value="EXM38041.1"/>
    <property type="molecule type" value="Genomic_DNA"/>
</dbReference>
<keyword evidence="1" id="KW-0472">Membrane</keyword>
<organism evidence="3 4">
    <name type="scientific">Ruminococcus albus SY3</name>
    <dbReference type="NCBI Taxonomy" id="1341156"/>
    <lineage>
        <taxon>Bacteria</taxon>
        <taxon>Bacillati</taxon>
        <taxon>Bacillota</taxon>
        <taxon>Clostridia</taxon>
        <taxon>Eubacteriales</taxon>
        <taxon>Oscillospiraceae</taxon>
        <taxon>Ruminococcus</taxon>
    </lineage>
</organism>
<keyword evidence="4" id="KW-1185">Reference proteome</keyword>
<dbReference type="Pfam" id="PF01882">
    <property type="entry name" value="DUF58"/>
    <property type="match status" value="1"/>
</dbReference>
<feature type="transmembrane region" description="Helical" evidence="1">
    <location>
        <begin position="25"/>
        <end position="46"/>
    </location>
</feature>
<gene>
    <name evidence="3" type="ORF">RASY3_17235</name>
</gene>
<dbReference type="InterPro" id="IPR002881">
    <property type="entry name" value="DUF58"/>
</dbReference>
<evidence type="ECO:0000313" key="3">
    <source>
        <dbReference type="EMBL" id="EXM38041.1"/>
    </source>
</evidence>
<sequence>MPFLYTVLLIASVFFYILYEHPFSFYLFAFLLVTPIVLFIMTLCTAKKLKIGFTDKQSVVSRTAKLPIRIKVSNDSMLPCPNLLIEISYSNRIDGKTNIVKINTPVYPHETQVLTMCVSGIHCGTVDFNIKKCKISDMLKIFTMKVKSKNNFLSDSNCTVTILPDYIPLENEIANYADMGLESDEYSKTQKGDDPSEIFDIRDYVDGDKLNRIHWKLSAKQDKTMVKDYSLPIANSILLMVDLSKVEDKADELTLFDSVVETVASVSEYLLENEVPHRTVFYDADRQMSIEQNISDDESHSTMVGMLLQARLYDTKDAVLTDYIGTSESVKCGHLIYISTGYSPNATELMSDAELAHKYTYLLMTDKVSQTALYDEFAELIPIYPGQLDGSIRELCL</sequence>
<accession>A0A011VS57</accession>
<evidence type="ECO:0000256" key="1">
    <source>
        <dbReference type="SAM" id="Phobius"/>
    </source>
</evidence>
<dbReference type="PANTHER" id="PTHR34351">
    <property type="entry name" value="SLR1927 PROTEIN-RELATED"/>
    <property type="match status" value="1"/>
</dbReference>
<dbReference type="AlphaFoldDB" id="A0A011VS57"/>
<keyword evidence="1" id="KW-1133">Transmembrane helix</keyword>
<comment type="caution">
    <text evidence="3">The sequence shown here is derived from an EMBL/GenBank/DDBJ whole genome shotgun (WGS) entry which is preliminary data.</text>
</comment>
<name>A0A011VS57_RUMAL</name>
<feature type="domain" description="DUF58" evidence="2">
    <location>
        <begin position="200"/>
        <end position="260"/>
    </location>
</feature>
<dbReference type="OrthoDB" id="9778037at2"/>
<keyword evidence="1" id="KW-0812">Transmembrane</keyword>
<reference evidence="3 4" key="1">
    <citation type="submission" date="2013-06" db="EMBL/GenBank/DDBJ databases">
        <title>Rumen cellulosomics: divergent fiber-degrading strategies revealed by comparative genome-wide analysis of six Ruminococcal strains.</title>
        <authorList>
            <person name="Dassa B."/>
            <person name="Borovok I."/>
            <person name="Lamed R."/>
            <person name="Flint H."/>
            <person name="Yeoman C.J."/>
            <person name="White B."/>
            <person name="Bayer E.A."/>
        </authorList>
    </citation>
    <scope>NUCLEOTIDE SEQUENCE [LARGE SCALE GENOMIC DNA]</scope>
    <source>
        <strain evidence="3 4">SY3</strain>
    </source>
</reference>
<dbReference type="Proteomes" id="UP000021369">
    <property type="component" value="Unassembled WGS sequence"/>
</dbReference>
<dbReference type="RefSeq" id="WP_037290157.1">
    <property type="nucleotide sequence ID" value="NZ_JEOB01000004.1"/>
</dbReference>
<dbReference type="PATRIC" id="fig|1341156.4.peg.3048"/>
<proteinExistence type="predicted"/>